<keyword evidence="1" id="KW-0812">Transmembrane</keyword>
<dbReference type="AlphaFoldDB" id="A0A7X0EHZ6"/>
<evidence type="ECO:0000313" key="2">
    <source>
        <dbReference type="EMBL" id="MBB6255209.1"/>
    </source>
</evidence>
<keyword evidence="3" id="KW-1185">Reference proteome</keyword>
<feature type="transmembrane region" description="Helical" evidence="1">
    <location>
        <begin position="294"/>
        <end position="312"/>
    </location>
</feature>
<proteinExistence type="predicted"/>
<feature type="transmembrane region" description="Helical" evidence="1">
    <location>
        <begin position="324"/>
        <end position="344"/>
    </location>
</feature>
<feature type="transmembrane region" description="Helical" evidence="1">
    <location>
        <begin position="166"/>
        <end position="184"/>
    </location>
</feature>
<dbReference type="RefSeq" id="WP_184807720.1">
    <property type="nucleotide sequence ID" value="NZ_JACIIZ010000026.1"/>
</dbReference>
<feature type="transmembrane region" description="Helical" evidence="1">
    <location>
        <begin position="73"/>
        <end position="91"/>
    </location>
</feature>
<evidence type="ECO:0000313" key="3">
    <source>
        <dbReference type="Proteomes" id="UP000539175"/>
    </source>
</evidence>
<feature type="transmembrane region" description="Helical" evidence="1">
    <location>
        <begin position="350"/>
        <end position="373"/>
    </location>
</feature>
<feature type="transmembrane region" description="Helical" evidence="1">
    <location>
        <begin position="50"/>
        <end position="66"/>
    </location>
</feature>
<organism evidence="2 3">
    <name type="scientific">Nitrospirillum iridis</name>
    <dbReference type="NCBI Taxonomy" id="765888"/>
    <lineage>
        <taxon>Bacteria</taxon>
        <taxon>Pseudomonadati</taxon>
        <taxon>Pseudomonadota</taxon>
        <taxon>Alphaproteobacteria</taxon>
        <taxon>Rhodospirillales</taxon>
        <taxon>Azospirillaceae</taxon>
        <taxon>Nitrospirillum</taxon>
    </lineage>
</organism>
<protein>
    <recommendedName>
        <fullName evidence="4">DUF4173 domain-containing protein</fullName>
    </recommendedName>
</protein>
<keyword evidence="1" id="KW-1133">Transmembrane helix</keyword>
<feature type="transmembrane region" description="Helical" evidence="1">
    <location>
        <begin position="242"/>
        <end position="265"/>
    </location>
</feature>
<name>A0A7X0EHZ6_9PROT</name>
<dbReference type="Pfam" id="PF13687">
    <property type="entry name" value="DUF4153"/>
    <property type="match status" value="1"/>
</dbReference>
<dbReference type="EMBL" id="JACIIZ010000026">
    <property type="protein sequence ID" value="MBB6255209.1"/>
    <property type="molecule type" value="Genomic_DNA"/>
</dbReference>
<reference evidence="2 3" key="1">
    <citation type="submission" date="2020-08" db="EMBL/GenBank/DDBJ databases">
        <title>Genomic Encyclopedia of Type Strains, Phase IV (KMG-IV): sequencing the most valuable type-strain genomes for metagenomic binning, comparative biology and taxonomic classification.</title>
        <authorList>
            <person name="Goeker M."/>
        </authorList>
    </citation>
    <scope>NUCLEOTIDE SEQUENCE [LARGE SCALE GENOMIC DNA]</scope>
    <source>
        <strain evidence="2 3">DSM 22198</strain>
    </source>
</reference>
<dbReference type="InterPro" id="IPR025291">
    <property type="entry name" value="DUF4153"/>
</dbReference>
<comment type="caution">
    <text evidence="2">The sequence shown here is derived from an EMBL/GenBank/DDBJ whole genome shotgun (WGS) entry which is preliminary data.</text>
</comment>
<evidence type="ECO:0000256" key="1">
    <source>
        <dbReference type="SAM" id="Phobius"/>
    </source>
</evidence>
<accession>A0A7X0EHZ6</accession>
<dbReference type="Proteomes" id="UP000539175">
    <property type="component" value="Unassembled WGS sequence"/>
</dbReference>
<gene>
    <name evidence="2" type="ORF">FHS74_005808</name>
</gene>
<feature type="transmembrane region" description="Helical" evidence="1">
    <location>
        <begin position="385"/>
        <end position="404"/>
    </location>
</feature>
<keyword evidence="1" id="KW-0472">Membrane</keyword>
<feature type="transmembrane region" description="Helical" evidence="1">
    <location>
        <begin position="204"/>
        <end position="222"/>
    </location>
</feature>
<evidence type="ECO:0008006" key="4">
    <source>
        <dbReference type="Google" id="ProtNLM"/>
    </source>
</evidence>
<sequence length="504" mass="53705">MTDIPSIATASPQPGGDAPSLPAPNAWAEIALAGLATLATALFYGTPWGIALPAFLALVCGGALALNPPVAGGDARLGGIATLAAVLILLADAVTPLSLLLAIPAVAASLLALTCRWLPDLADRVRAVGAMLVRGPQLLLRDGRAAFAWWSAHGGRQAAVSGIGRWILPLGLGLIFCLLFTAANPVLRGWLDQLPVGDVDAGRVVFWMMALALLWPFLRIPAPAGNRAPKPISPDDWRQDPLLGLLLSPAAIVRALILFNALFALQSALDVYYLWTGHALPPGITHATYAHQGAYPLILTALLAALFVLVALERRPVPRAVHGLIIAWIAQNILLVLSAMLRLATYVEAYSLTLLRLAAFIWMGLVAAGLVLILARMALGRPNRWLVGANLCSLVLTLYVVGWVNVPALIAEYNVSHCLEMAGGGPALDWEYLGRLGPQTIPALDRYTALPANDDLAGAAELRRELAQRFLSTHTDWRSWTLRDQRLKDYLAAHPDGIDHGGQP</sequence>